<feature type="domain" description="Zn(2)-C6 fungal-type" evidence="7">
    <location>
        <begin position="58"/>
        <end position="92"/>
    </location>
</feature>
<dbReference type="CDD" id="cd12148">
    <property type="entry name" value="fungal_TF_MHR"/>
    <property type="match status" value="1"/>
</dbReference>
<proteinExistence type="predicted"/>
<evidence type="ECO:0000256" key="5">
    <source>
        <dbReference type="ARBA" id="ARBA00023242"/>
    </source>
</evidence>
<keyword evidence="9" id="KW-1185">Reference proteome</keyword>
<feature type="compositionally biased region" description="Low complexity" evidence="6">
    <location>
        <begin position="231"/>
        <end position="244"/>
    </location>
</feature>
<dbReference type="InterPro" id="IPR036864">
    <property type="entry name" value="Zn2-C6_fun-type_DNA-bd_sf"/>
</dbReference>
<evidence type="ECO:0000256" key="1">
    <source>
        <dbReference type="ARBA" id="ARBA00004123"/>
    </source>
</evidence>
<gene>
    <name evidence="8" type="ORF">SPI_01389</name>
</gene>
<feature type="region of interest" description="Disordered" evidence="6">
    <location>
        <begin position="151"/>
        <end position="262"/>
    </location>
</feature>
<dbReference type="InterPro" id="IPR051089">
    <property type="entry name" value="prtT"/>
</dbReference>
<keyword evidence="3" id="KW-0238">DNA-binding</keyword>
<name>A0A167YXG7_9HYPO</name>
<dbReference type="Proteomes" id="UP000076874">
    <property type="component" value="Unassembled WGS sequence"/>
</dbReference>
<reference evidence="8 9" key="1">
    <citation type="journal article" date="2016" name="Genome Biol. Evol.">
        <title>Divergent and convergent evolution of fungal pathogenicity.</title>
        <authorList>
            <person name="Shang Y."/>
            <person name="Xiao G."/>
            <person name="Zheng P."/>
            <person name="Cen K."/>
            <person name="Zhan S."/>
            <person name="Wang C."/>
        </authorList>
    </citation>
    <scope>NUCLEOTIDE SEQUENCE [LARGE SCALE GENOMIC DNA]</scope>
    <source>
        <strain evidence="8 9">RCEF 264</strain>
    </source>
</reference>
<dbReference type="Pfam" id="PF00172">
    <property type="entry name" value="Zn_clus"/>
    <property type="match status" value="1"/>
</dbReference>
<feature type="compositionally biased region" description="Low complexity" evidence="6">
    <location>
        <begin position="170"/>
        <end position="221"/>
    </location>
</feature>
<dbReference type="PROSITE" id="PS50048">
    <property type="entry name" value="ZN2_CY6_FUNGAL_2"/>
    <property type="match status" value="1"/>
</dbReference>
<dbReference type="PANTHER" id="PTHR31845">
    <property type="entry name" value="FINGER DOMAIN PROTEIN, PUTATIVE-RELATED"/>
    <property type="match status" value="1"/>
</dbReference>
<dbReference type="SUPFAM" id="SSF57701">
    <property type="entry name" value="Zn2/Cys6 DNA-binding domain"/>
    <property type="match status" value="1"/>
</dbReference>
<evidence type="ECO:0000256" key="2">
    <source>
        <dbReference type="ARBA" id="ARBA00023015"/>
    </source>
</evidence>
<dbReference type="AlphaFoldDB" id="A0A167YXG7"/>
<feature type="compositionally biased region" description="Low complexity" evidence="6">
    <location>
        <begin position="775"/>
        <end position="786"/>
    </location>
</feature>
<dbReference type="PROSITE" id="PS00463">
    <property type="entry name" value="ZN2_CY6_FUNGAL_1"/>
    <property type="match status" value="1"/>
</dbReference>
<dbReference type="GO" id="GO:0000976">
    <property type="term" value="F:transcription cis-regulatory region binding"/>
    <property type="evidence" value="ECO:0007669"/>
    <property type="project" value="TreeGrafter"/>
</dbReference>
<comment type="subcellular location">
    <subcellularLocation>
        <location evidence="1">Nucleus</location>
    </subcellularLocation>
</comment>
<evidence type="ECO:0000313" key="9">
    <source>
        <dbReference type="Proteomes" id="UP000076874"/>
    </source>
</evidence>
<evidence type="ECO:0000256" key="4">
    <source>
        <dbReference type="ARBA" id="ARBA00023163"/>
    </source>
</evidence>
<dbReference type="STRING" id="1081102.A0A167YXG7"/>
<feature type="region of interest" description="Disordered" evidence="6">
    <location>
        <begin position="692"/>
        <end position="737"/>
    </location>
</feature>
<evidence type="ECO:0000313" key="8">
    <source>
        <dbReference type="EMBL" id="OAA66813.1"/>
    </source>
</evidence>
<evidence type="ECO:0000256" key="3">
    <source>
        <dbReference type="ARBA" id="ARBA00023125"/>
    </source>
</evidence>
<dbReference type="Gene3D" id="4.10.240.10">
    <property type="entry name" value="Zn(2)-C6 fungal-type DNA-binding domain"/>
    <property type="match status" value="1"/>
</dbReference>
<dbReference type="GO" id="GO:0008270">
    <property type="term" value="F:zinc ion binding"/>
    <property type="evidence" value="ECO:0007669"/>
    <property type="project" value="InterPro"/>
</dbReference>
<evidence type="ECO:0000259" key="7">
    <source>
        <dbReference type="PROSITE" id="PS50048"/>
    </source>
</evidence>
<dbReference type="GO" id="GO:0005634">
    <property type="term" value="C:nucleus"/>
    <property type="evidence" value="ECO:0007669"/>
    <property type="project" value="UniProtKB-SubCell"/>
</dbReference>
<feature type="compositionally biased region" description="Low complexity" evidence="6">
    <location>
        <begin position="19"/>
        <end position="36"/>
    </location>
</feature>
<keyword evidence="2" id="KW-0805">Transcription regulation</keyword>
<dbReference type="GO" id="GO:0000981">
    <property type="term" value="F:DNA-binding transcription factor activity, RNA polymerase II-specific"/>
    <property type="evidence" value="ECO:0007669"/>
    <property type="project" value="InterPro"/>
</dbReference>
<dbReference type="InterPro" id="IPR001138">
    <property type="entry name" value="Zn2Cys6_DnaBD"/>
</dbReference>
<accession>A0A167YXG7</accession>
<feature type="region of interest" description="Disordered" evidence="6">
    <location>
        <begin position="763"/>
        <end position="834"/>
    </location>
</feature>
<keyword evidence="4" id="KW-0804">Transcription</keyword>
<protein>
    <submittedName>
        <fullName evidence="8">Fungal transcriptional regulatory protein</fullName>
    </submittedName>
</protein>
<evidence type="ECO:0000256" key="6">
    <source>
        <dbReference type="SAM" id="MobiDB-lite"/>
    </source>
</evidence>
<keyword evidence="5" id="KW-0539">Nucleus</keyword>
<organism evidence="8 9">
    <name type="scientific">Niveomyces insectorum RCEF 264</name>
    <dbReference type="NCBI Taxonomy" id="1081102"/>
    <lineage>
        <taxon>Eukaryota</taxon>
        <taxon>Fungi</taxon>
        <taxon>Dikarya</taxon>
        <taxon>Ascomycota</taxon>
        <taxon>Pezizomycotina</taxon>
        <taxon>Sordariomycetes</taxon>
        <taxon>Hypocreomycetidae</taxon>
        <taxon>Hypocreales</taxon>
        <taxon>Cordycipitaceae</taxon>
        <taxon>Niveomyces</taxon>
    </lineage>
</organism>
<dbReference type="EMBL" id="AZHD01000002">
    <property type="protein sequence ID" value="OAA66813.1"/>
    <property type="molecule type" value="Genomic_DNA"/>
</dbReference>
<sequence length="868" mass="94022">MSGSPGHTPSGAPRPLQHTPAVPAVPEAPATTTPPALLVSSRSLTPASADIPRFRPRACARCSVSKLKCNWLSEPGEAPCERCVRSKTECVLPNLKPRGPRRVNPTRVGQLEQKIDGIMSLLTASKHIQKTTTTTTTTAAAAPRPLAPATLAGEVSSSPERGVSPALTGPPSSSPQSPASMSAHHHQPQQQQQQQQQQQTYLQPTTHPITPSTPGTPGTTSSRDRSSAHSPQYQFPQRQQQQQQQPPPPPPPQQQQHQQPQSSIPLLRLPPLEHIEVAPGLKITFHDADLALADYRALYSPYFPFVPVPPGLSAYELFKTQPFLFRVLVLVVLPQPPQMQRDVKRWLREQIAQHVVIEEKKDVADLQAILLYAAWIDSGYYIDAKVTPLLQLATGLVADLGLNQSAPTWRLISDSFVSDAAAALAGMPSAGQVPERSTQEMRAVLGCYYVYALSSSLFRRTPVFPFSGHMARCCDALLRAREYASDTFLVALVAMQRLAARIYAALPNLDAEPSGAPAAAATSTAPTYMTIAVLRKELDALVESQPPEVKSNTGPAVPPEGFFWTHYHSLLMRLYEPVILLRPSPSVSSSSLSPSSPAASAHPADAARRTEHLWACLQATQDFFDAYTAIPTAVLSALPLMAMAHLSFGIVTVSRLLLLDGDPDWHVGQARRTVDFVAVALRLEAHFQAADDYDSQQDRGNGGGLVVDSSAPGAPSAPPSLLRPPSTTSGGLARKRRYGNIDNRPILLTHRDKMRWIRTWYTTKISPPPPPPAPSSSSSPSQRPRPYAALAARSGGEANPSVPLPSMPPTPQQQQQQLPLPPPSAHGLPPTQLMDLDTEGFAIPHDEVDSVFWKAIFDLDGSWNPSDY</sequence>
<dbReference type="CDD" id="cd00067">
    <property type="entry name" value="GAL4"/>
    <property type="match status" value="1"/>
</dbReference>
<comment type="caution">
    <text evidence="8">The sequence shown here is derived from an EMBL/GenBank/DDBJ whole genome shotgun (WGS) entry which is preliminary data.</text>
</comment>
<dbReference type="PANTHER" id="PTHR31845:SF10">
    <property type="entry name" value="ZN(II)2CYS6 TRANSCRIPTION FACTOR (EUROFUNG)"/>
    <property type="match status" value="1"/>
</dbReference>
<dbReference type="OrthoDB" id="5217604at2759"/>
<feature type="compositionally biased region" description="Pro residues" evidence="6">
    <location>
        <begin position="802"/>
        <end position="811"/>
    </location>
</feature>
<feature type="region of interest" description="Disordered" evidence="6">
    <location>
        <begin position="1"/>
        <end position="50"/>
    </location>
</feature>